<protein>
    <recommendedName>
        <fullName evidence="5">Membrane or secreted protein</fullName>
    </recommendedName>
</protein>
<evidence type="ECO:0000256" key="2">
    <source>
        <dbReference type="SAM" id="Phobius"/>
    </source>
</evidence>
<gene>
    <name evidence="3" type="ORF">Pla52n_33270</name>
</gene>
<evidence type="ECO:0000313" key="4">
    <source>
        <dbReference type="Proteomes" id="UP000320176"/>
    </source>
</evidence>
<comment type="caution">
    <text evidence="3">The sequence shown here is derived from an EMBL/GenBank/DDBJ whole genome shotgun (WGS) entry which is preliminary data.</text>
</comment>
<dbReference type="PROSITE" id="PS51257">
    <property type="entry name" value="PROKAR_LIPOPROTEIN"/>
    <property type="match status" value="1"/>
</dbReference>
<reference evidence="3 4" key="1">
    <citation type="submission" date="2019-02" db="EMBL/GenBank/DDBJ databases">
        <title>Deep-cultivation of Planctomycetes and their phenomic and genomic characterization uncovers novel biology.</title>
        <authorList>
            <person name="Wiegand S."/>
            <person name="Jogler M."/>
            <person name="Boedeker C."/>
            <person name="Pinto D."/>
            <person name="Vollmers J."/>
            <person name="Rivas-Marin E."/>
            <person name="Kohn T."/>
            <person name="Peeters S.H."/>
            <person name="Heuer A."/>
            <person name="Rast P."/>
            <person name="Oberbeckmann S."/>
            <person name="Bunk B."/>
            <person name="Jeske O."/>
            <person name="Meyerdierks A."/>
            <person name="Storesund J.E."/>
            <person name="Kallscheuer N."/>
            <person name="Luecker S."/>
            <person name="Lage O.M."/>
            <person name="Pohl T."/>
            <person name="Merkel B.J."/>
            <person name="Hornburger P."/>
            <person name="Mueller R.-W."/>
            <person name="Bruemmer F."/>
            <person name="Labrenz M."/>
            <person name="Spormann A.M."/>
            <person name="Op Den Camp H."/>
            <person name="Overmann J."/>
            <person name="Amann R."/>
            <person name="Jetten M.S.M."/>
            <person name="Mascher T."/>
            <person name="Medema M.H."/>
            <person name="Devos D.P."/>
            <person name="Kaster A.-K."/>
            <person name="Ovreas L."/>
            <person name="Rohde M."/>
            <person name="Galperin M.Y."/>
            <person name="Jogler C."/>
        </authorList>
    </citation>
    <scope>NUCLEOTIDE SEQUENCE [LARGE SCALE GENOMIC DNA]</scope>
    <source>
        <strain evidence="3 4">Pla52n</strain>
    </source>
</reference>
<dbReference type="OrthoDB" id="280528at2"/>
<accession>A0A5C6AS84</accession>
<keyword evidence="4" id="KW-1185">Reference proteome</keyword>
<dbReference type="AlphaFoldDB" id="A0A5C6AS84"/>
<keyword evidence="2" id="KW-0812">Transmembrane</keyword>
<keyword evidence="2" id="KW-0472">Membrane</keyword>
<name>A0A5C6AS84_9BACT</name>
<dbReference type="RefSeq" id="WP_146520638.1">
    <property type="nucleotide sequence ID" value="NZ_CP151726.1"/>
</dbReference>
<keyword evidence="2" id="KW-1133">Transmembrane helix</keyword>
<feature type="region of interest" description="Disordered" evidence="1">
    <location>
        <begin position="54"/>
        <end position="80"/>
    </location>
</feature>
<evidence type="ECO:0000313" key="3">
    <source>
        <dbReference type="EMBL" id="TWU02277.1"/>
    </source>
</evidence>
<sequence length="104" mass="11231">MKTFSASLNISAAVVVMAFVPVSLGCLGMTNRPLIAGPGPMNYQQANAVVHDPFPQEDLGPSDLGARPPSYQNPLPLPVRNRTVDDMMPWLKITDPAPPRYPGF</sequence>
<feature type="transmembrane region" description="Helical" evidence="2">
    <location>
        <begin position="6"/>
        <end position="27"/>
    </location>
</feature>
<dbReference type="EMBL" id="SJPN01000004">
    <property type="protein sequence ID" value="TWU02277.1"/>
    <property type="molecule type" value="Genomic_DNA"/>
</dbReference>
<evidence type="ECO:0008006" key="5">
    <source>
        <dbReference type="Google" id="ProtNLM"/>
    </source>
</evidence>
<organism evidence="3 4">
    <name type="scientific">Stieleria varia</name>
    <dbReference type="NCBI Taxonomy" id="2528005"/>
    <lineage>
        <taxon>Bacteria</taxon>
        <taxon>Pseudomonadati</taxon>
        <taxon>Planctomycetota</taxon>
        <taxon>Planctomycetia</taxon>
        <taxon>Pirellulales</taxon>
        <taxon>Pirellulaceae</taxon>
        <taxon>Stieleria</taxon>
    </lineage>
</organism>
<proteinExistence type="predicted"/>
<evidence type="ECO:0000256" key="1">
    <source>
        <dbReference type="SAM" id="MobiDB-lite"/>
    </source>
</evidence>
<dbReference type="Proteomes" id="UP000320176">
    <property type="component" value="Unassembled WGS sequence"/>
</dbReference>